<protein>
    <recommendedName>
        <fullName evidence="4">CSC1/OSCA1-like 7TM region domain-containing protein</fullName>
    </recommendedName>
</protein>
<reference evidence="2 3" key="1">
    <citation type="submission" date="2018-06" db="EMBL/GenBank/DDBJ databases">
        <title>Comparative genomics reveals the genomic features of Rhizophagus irregularis, R. cerebriforme, R. diaphanum and Gigaspora rosea, and their symbiotic lifestyle signature.</title>
        <authorList>
            <person name="Morin E."/>
            <person name="San Clemente H."/>
            <person name="Chen E.C.H."/>
            <person name="De La Providencia I."/>
            <person name="Hainaut M."/>
            <person name="Kuo A."/>
            <person name="Kohler A."/>
            <person name="Murat C."/>
            <person name="Tang N."/>
            <person name="Roy S."/>
            <person name="Loubradou J."/>
            <person name="Henrissat B."/>
            <person name="Grigoriev I.V."/>
            <person name="Corradi N."/>
            <person name="Roux C."/>
            <person name="Martin F.M."/>
        </authorList>
    </citation>
    <scope>NUCLEOTIDE SEQUENCE [LARGE SCALE GENOMIC DNA]</scope>
    <source>
        <strain evidence="2 3">DAOM 194757</strain>
    </source>
</reference>
<organism evidence="2 3">
    <name type="scientific">Gigaspora rosea</name>
    <dbReference type="NCBI Taxonomy" id="44941"/>
    <lineage>
        <taxon>Eukaryota</taxon>
        <taxon>Fungi</taxon>
        <taxon>Fungi incertae sedis</taxon>
        <taxon>Mucoromycota</taxon>
        <taxon>Glomeromycotina</taxon>
        <taxon>Glomeromycetes</taxon>
        <taxon>Diversisporales</taxon>
        <taxon>Gigasporaceae</taxon>
        <taxon>Gigaspora</taxon>
    </lineage>
</organism>
<evidence type="ECO:0000256" key="1">
    <source>
        <dbReference type="SAM" id="SignalP"/>
    </source>
</evidence>
<feature type="chain" id="PRO_5017386425" description="CSC1/OSCA1-like 7TM region domain-containing protein" evidence="1">
    <location>
        <begin position="18"/>
        <end position="49"/>
    </location>
</feature>
<accession>A0A397U1P4</accession>
<keyword evidence="3" id="KW-1185">Reference proteome</keyword>
<comment type="caution">
    <text evidence="2">The sequence shown here is derived from an EMBL/GenBank/DDBJ whole genome shotgun (WGS) entry which is preliminary data.</text>
</comment>
<dbReference type="Proteomes" id="UP000266673">
    <property type="component" value="Unassembled WGS sequence"/>
</dbReference>
<name>A0A397U1P4_9GLOM</name>
<dbReference type="EMBL" id="QKWP01002622">
    <property type="protein sequence ID" value="RIB02689.1"/>
    <property type="molecule type" value="Genomic_DNA"/>
</dbReference>
<dbReference type="AlphaFoldDB" id="A0A397U1P4"/>
<proteinExistence type="predicted"/>
<evidence type="ECO:0008006" key="4">
    <source>
        <dbReference type="Google" id="ProtNLM"/>
    </source>
</evidence>
<evidence type="ECO:0000313" key="3">
    <source>
        <dbReference type="Proteomes" id="UP000266673"/>
    </source>
</evidence>
<gene>
    <name evidence="2" type="ORF">C2G38_2227190</name>
</gene>
<evidence type="ECO:0000313" key="2">
    <source>
        <dbReference type="EMBL" id="RIB02689.1"/>
    </source>
</evidence>
<keyword evidence="1" id="KW-0732">Signal</keyword>
<feature type="signal peptide" evidence="1">
    <location>
        <begin position="1"/>
        <end position="17"/>
    </location>
</feature>
<sequence length="49" mass="5573">MWIQLATFALLVPNLSSPPEGSTLAAIPINILYYNIFYNIKYNINNTNQ</sequence>